<dbReference type="NCBIfam" id="TIGR03725">
    <property type="entry name" value="T6A_YeaZ"/>
    <property type="match status" value="1"/>
</dbReference>
<dbReference type="Gene3D" id="3.30.420.40">
    <property type="match status" value="1"/>
</dbReference>
<dbReference type="Pfam" id="PF00814">
    <property type="entry name" value="TsaD"/>
    <property type="match status" value="1"/>
</dbReference>
<accession>A0A916YPJ2</accession>
<evidence type="ECO:0000259" key="2">
    <source>
        <dbReference type="Pfam" id="PF00814"/>
    </source>
</evidence>
<protein>
    <submittedName>
        <fullName evidence="3">tRNA (Adenosine(37)-N6)-threonylcarbamoyltransferase complex dimerization subunit type 1 TsaB</fullName>
    </submittedName>
</protein>
<evidence type="ECO:0000313" key="4">
    <source>
        <dbReference type="Proteomes" id="UP000612349"/>
    </source>
</evidence>
<dbReference type="InterPro" id="IPR022496">
    <property type="entry name" value="T6A_TsaB"/>
</dbReference>
<dbReference type="GO" id="GO:0002949">
    <property type="term" value="P:tRNA threonylcarbamoyladenosine modification"/>
    <property type="evidence" value="ECO:0007669"/>
    <property type="project" value="InterPro"/>
</dbReference>
<reference evidence="3" key="2">
    <citation type="submission" date="2020-09" db="EMBL/GenBank/DDBJ databases">
        <authorList>
            <person name="Sun Q."/>
            <person name="Zhou Y."/>
        </authorList>
    </citation>
    <scope>NUCLEOTIDE SEQUENCE</scope>
    <source>
        <strain evidence="3">CGMCC 1.15360</strain>
    </source>
</reference>
<comment type="caution">
    <text evidence="3">The sequence shown here is derived from an EMBL/GenBank/DDBJ whole genome shotgun (WGS) entry which is preliminary data.</text>
</comment>
<dbReference type="SUPFAM" id="SSF53067">
    <property type="entry name" value="Actin-like ATPase domain"/>
    <property type="match status" value="1"/>
</dbReference>
<dbReference type="InterPro" id="IPR043129">
    <property type="entry name" value="ATPase_NBD"/>
</dbReference>
<gene>
    <name evidence="3" type="ORF">GCM10010990_00910</name>
</gene>
<proteinExistence type="predicted"/>
<evidence type="ECO:0000256" key="1">
    <source>
        <dbReference type="SAM" id="MobiDB-lite"/>
    </source>
</evidence>
<feature type="domain" description="Gcp-like" evidence="2">
    <location>
        <begin position="37"/>
        <end position="135"/>
    </location>
</feature>
<dbReference type="InterPro" id="IPR000905">
    <property type="entry name" value="Gcp-like_dom"/>
</dbReference>
<evidence type="ECO:0000313" key="3">
    <source>
        <dbReference type="EMBL" id="GGD55589.1"/>
    </source>
</evidence>
<dbReference type="EMBL" id="BMIP01000001">
    <property type="protein sequence ID" value="GGD55589.1"/>
    <property type="molecule type" value="Genomic_DNA"/>
</dbReference>
<reference evidence="3" key="1">
    <citation type="journal article" date="2014" name="Int. J. Syst. Evol. Microbiol.">
        <title>Complete genome sequence of Corynebacterium casei LMG S-19264T (=DSM 44701T), isolated from a smear-ripened cheese.</title>
        <authorList>
            <consortium name="US DOE Joint Genome Institute (JGI-PGF)"/>
            <person name="Walter F."/>
            <person name="Albersmeier A."/>
            <person name="Kalinowski J."/>
            <person name="Ruckert C."/>
        </authorList>
    </citation>
    <scope>NUCLEOTIDE SEQUENCE</scope>
    <source>
        <strain evidence="3">CGMCC 1.15360</strain>
    </source>
</reference>
<name>A0A916YPJ2_9SPHN</name>
<keyword evidence="4" id="KW-1185">Reference proteome</keyword>
<feature type="region of interest" description="Disordered" evidence="1">
    <location>
        <begin position="194"/>
        <end position="213"/>
    </location>
</feature>
<dbReference type="Proteomes" id="UP000612349">
    <property type="component" value="Unassembled WGS sequence"/>
</dbReference>
<dbReference type="AlphaFoldDB" id="A0A916YPJ2"/>
<sequence>MMRTLAIECATENCSAALFEGDGMSLRLLGGYCERLGRGHAERLVPMIGELPDGGRADRIAVSIGPGSFTGIRVGLAAAKALALAWNADLLGFPTLALIAAQIRDELGAVPLGVANNAGHGEWFVASYAADGQCVLPARSLPPGDAIAALATHAVTGSQAESLVERRGFGEAVPAWPDARAFSLLPAQELIADPHPAYGRKPDAALPGQKRGA</sequence>
<organism evidence="3 4">
    <name type="scientific">Croceicoccus mobilis</name>
    <dbReference type="NCBI Taxonomy" id="1703339"/>
    <lineage>
        <taxon>Bacteria</taxon>
        <taxon>Pseudomonadati</taxon>
        <taxon>Pseudomonadota</taxon>
        <taxon>Alphaproteobacteria</taxon>
        <taxon>Sphingomonadales</taxon>
        <taxon>Erythrobacteraceae</taxon>
        <taxon>Croceicoccus</taxon>
    </lineage>
</organism>